<organism evidence="1 2">
    <name type="scientific">Strongylus vulgaris</name>
    <name type="common">Blood worm</name>
    <dbReference type="NCBI Taxonomy" id="40348"/>
    <lineage>
        <taxon>Eukaryota</taxon>
        <taxon>Metazoa</taxon>
        <taxon>Ecdysozoa</taxon>
        <taxon>Nematoda</taxon>
        <taxon>Chromadorea</taxon>
        <taxon>Rhabditida</taxon>
        <taxon>Rhabditina</taxon>
        <taxon>Rhabditomorpha</taxon>
        <taxon>Strongyloidea</taxon>
        <taxon>Strongylidae</taxon>
        <taxon>Strongylus</taxon>
    </lineage>
</organism>
<evidence type="ECO:0000313" key="1">
    <source>
        <dbReference type="EMBL" id="VDM73234.1"/>
    </source>
</evidence>
<reference evidence="1 2" key="1">
    <citation type="submission" date="2018-11" db="EMBL/GenBank/DDBJ databases">
        <authorList>
            <consortium name="Pathogen Informatics"/>
        </authorList>
    </citation>
    <scope>NUCLEOTIDE SEQUENCE [LARGE SCALE GENOMIC DNA]</scope>
</reference>
<keyword evidence="2" id="KW-1185">Reference proteome</keyword>
<protein>
    <submittedName>
        <fullName evidence="1">Uncharacterized protein</fullName>
    </submittedName>
</protein>
<name>A0A3P7J5U8_STRVU</name>
<sequence length="61" mass="6893">MADQEYRDCVDFGRFANQHMLAVTGEGVRLVPEIPCLPPYPSFAPGLNQNSITFKCQESFR</sequence>
<accession>A0A3P7J5U8</accession>
<dbReference type="OrthoDB" id="5773768at2759"/>
<dbReference type="Proteomes" id="UP000270094">
    <property type="component" value="Unassembled WGS sequence"/>
</dbReference>
<dbReference type="EMBL" id="UYYB01029536">
    <property type="protein sequence ID" value="VDM73234.1"/>
    <property type="molecule type" value="Genomic_DNA"/>
</dbReference>
<gene>
    <name evidence="1" type="ORF">SVUK_LOCUS8232</name>
</gene>
<evidence type="ECO:0000313" key="2">
    <source>
        <dbReference type="Proteomes" id="UP000270094"/>
    </source>
</evidence>
<dbReference type="AlphaFoldDB" id="A0A3P7J5U8"/>
<proteinExistence type="predicted"/>